<sequence>MKLGFREYTRKHPGTYTHGMLKDLQQQLLISRNPWSGYKLRLMALGIHGLSYAPLIDEKPKHTSRRNETSLPDGSSVIGREVEKERLLKKLLGDDGSTKENFSIVPIVGMGGVGKTTLARILYNHTKVQSHFELHVWICVSDDFDVFKISKTMFQDVSNENKNFENLNQLHMALTNQLKNKRFLLVLDDVWHENENDWENLVRPFHSCAPGSRIIMTTRKEELLKNLHFGHLDSLKSLSHEDALSLFALHALGVENFNSHTTLKPYGEGIVKKCAGLPLALKAIGRLLGTRTNVEDWEDVLNSEIWNLENSDKIVPALRLSYHDLSADLKQLFAYCSLFPKDYLFDKEELVLLWMAEGFLSPSNATKSPERLGHDYFEILLSRFDNHMKIGTEHLAKYRHMSFSRERYVGYHKFEAFKGAKSLRTLLAVSIDVDHGWIYFFLSNKILVDLLPSLTLLRVLSLSHFQITEVPEFIGSLKHLRYLNLAKTKIKELPENVSNLYNLQTLIVFGCEKLTKLPESFSKLKKLRHFDIRDTPLLEKLPFGIGELESLQTLTKIIIERDDGFAINELKGLTNLRGEVSIEGLHKVQSAKHAREANLSLKKITGLELQWVDVFDGSRTDTLEEEVLNELKPNSDTLKTLSVVSYGGTQISNWVGDRSFHELVNVSIRGCKKCTSLPPFGLLPSLKRLQIQGMDEVKIIGLELTGNDVNAFRSLEVLRFEDMSGWQGWSTINEGSATVFPCLKELYVRNCPQLINVSLQALPSLKVLKIDRCGDGVAYK</sequence>
<reference evidence="9" key="1">
    <citation type="journal article" date="2017" name="Nature">
        <title>The sunflower genome provides insights into oil metabolism, flowering and Asterid evolution.</title>
        <authorList>
            <person name="Badouin H."/>
            <person name="Gouzy J."/>
            <person name="Grassa C.J."/>
            <person name="Murat F."/>
            <person name="Staton S.E."/>
            <person name="Cottret L."/>
            <person name="Lelandais-Briere C."/>
            <person name="Owens G.L."/>
            <person name="Carrere S."/>
            <person name="Mayjonade B."/>
            <person name="Legrand L."/>
            <person name="Gill N."/>
            <person name="Kane N.C."/>
            <person name="Bowers J.E."/>
            <person name="Hubner S."/>
            <person name="Bellec A."/>
            <person name="Berard A."/>
            <person name="Berges H."/>
            <person name="Blanchet N."/>
            <person name="Boniface M.C."/>
            <person name="Brunel D."/>
            <person name="Catrice O."/>
            <person name="Chaidir N."/>
            <person name="Claudel C."/>
            <person name="Donnadieu C."/>
            <person name="Faraut T."/>
            <person name="Fievet G."/>
            <person name="Helmstetter N."/>
            <person name="King M."/>
            <person name="Knapp S.J."/>
            <person name="Lai Z."/>
            <person name="Le Paslier M.C."/>
            <person name="Lippi Y."/>
            <person name="Lorenzon L."/>
            <person name="Mandel J.R."/>
            <person name="Marage G."/>
            <person name="Marchand G."/>
            <person name="Marquand E."/>
            <person name="Bret-Mestries E."/>
            <person name="Morien E."/>
            <person name="Nambeesan S."/>
            <person name="Nguyen T."/>
            <person name="Pegot-Espagnet P."/>
            <person name="Pouilly N."/>
            <person name="Raftis F."/>
            <person name="Sallet E."/>
            <person name="Schiex T."/>
            <person name="Thomas J."/>
            <person name="Vandecasteele C."/>
            <person name="Vares D."/>
            <person name="Vear F."/>
            <person name="Vautrin S."/>
            <person name="Crespi M."/>
            <person name="Mangin B."/>
            <person name="Burke J.M."/>
            <person name="Salse J."/>
            <person name="Munos S."/>
            <person name="Vincourt P."/>
            <person name="Rieseberg L.H."/>
            <person name="Langlade N.B."/>
        </authorList>
    </citation>
    <scope>NUCLEOTIDE SEQUENCE [LARGE SCALE GENOMIC DNA]</scope>
    <source>
        <strain evidence="9">cv. SF193</strain>
    </source>
</reference>
<dbReference type="InterPro" id="IPR032675">
    <property type="entry name" value="LRR_dom_sf"/>
</dbReference>
<evidence type="ECO:0000256" key="4">
    <source>
        <dbReference type="ARBA" id="ARBA00022821"/>
    </source>
</evidence>
<evidence type="ECO:0000256" key="1">
    <source>
        <dbReference type="ARBA" id="ARBA00022614"/>
    </source>
</evidence>
<dbReference type="EMBL" id="CM007902">
    <property type="protein sequence ID" value="OTG00491.1"/>
    <property type="molecule type" value="Genomic_DNA"/>
</dbReference>
<evidence type="ECO:0000313" key="9">
    <source>
        <dbReference type="Proteomes" id="UP000215914"/>
    </source>
</evidence>
<dbReference type="STRING" id="4232.A0A251SSI5"/>
<dbReference type="Gene3D" id="3.80.10.10">
    <property type="entry name" value="Ribonuclease Inhibitor"/>
    <property type="match status" value="1"/>
</dbReference>
<feature type="domain" description="Disease resistance protein winged helix" evidence="6">
    <location>
        <begin position="338"/>
        <end position="383"/>
    </location>
</feature>
<dbReference type="Proteomes" id="UP000215914">
    <property type="component" value="Chromosome 13"/>
</dbReference>
<dbReference type="Gene3D" id="3.40.50.300">
    <property type="entry name" value="P-loop containing nucleotide triphosphate hydrolases"/>
    <property type="match status" value="1"/>
</dbReference>
<keyword evidence="3" id="KW-0547">Nucleotide-binding</keyword>
<dbReference type="SUPFAM" id="SSF52058">
    <property type="entry name" value="L domain-like"/>
    <property type="match status" value="1"/>
</dbReference>
<feature type="domain" description="Disease resistance R13L4/SHOC-2-like LRR" evidence="7">
    <location>
        <begin position="444"/>
        <end position="771"/>
    </location>
</feature>
<dbReference type="InterPro" id="IPR042197">
    <property type="entry name" value="Apaf_helical"/>
</dbReference>
<keyword evidence="4" id="KW-0611">Plant defense</keyword>
<dbReference type="InParanoid" id="A0A251SSI5"/>
<evidence type="ECO:0000259" key="6">
    <source>
        <dbReference type="Pfam" id="PF23559"/>
    </source>
</evidence>
<evidence type="ECO:0000256" key="2">
    <source>
        <dbReference type="ARBA" id="ARBA00022737"/>
    </source>
</evidence>
<protein>
    <submittedName>
        <fullName evidence="8">Putative NB-ARC</fullName>
    </submittedName>
</protein>
<evidence type="ECO:0000313" key="8">
    <source>
        <dbReference type="EMBL" id="OTG00491.1"/>
    </source>
</evidence>
<dbReference type="GO" id="GO:0006952">
    <property type="term" value="P:defense response"/>
    <property type="evidence" value="ECO:0007669"/>
    <property type="project" value="UniProtKB-KW"/>
</dbReference>
<accession>A0A251SSI5</accession>
<dbReference type="Pfam" id="PF23559">
    <property type="entry name" value="WHD_DRP"/>
    <property type="match status" value="1"/>
</dbReference>
<dbReference type="Pfam" id="PF00931">
    <property type="entry name" value="NB-ARC"/>
    <property type="match status" value="1"/>
</dbReference>
<dbReference type="GO" id="GO:0043531">
    <property type="term" value="F:ADP binding"/>
    <property type="evidence" value="ECO:0007669"/>
    <property type="project" value="InterPro"/>
</dbReference>
<dbReference type="FunFam" id="3.40.50.300:FF:001091">
    <property type="entry name" value="Probable disease resistance protein At1g61300"/>
    <property type="match status" value="1"/>
</dbReference>
<dbReference type="InterPro" id="IPR002182">
    <property type="entry name" value="NB-ARC"/>
</dbReference>
<dbReference type="OMA" id="CANCICL"/>
<dbReference type="Pfam" id="PF23598">
    <property type="entry name" value="LRR_14"/>
    <property type="match status" value="1"/>
</dbReference>
<keyword evidence="2" id="KW-0677">Repeat</keyword>
<dbReference type="AlphaFoldDB" id="A0A251SSI5"/>
<dbReference type="InterPro" id="IPR058922">
    <property type="entry name" value="WHD_DRP"/>
</dbReference>
<dbReference type="InterPro" id="IPR055414">
    <property type="entry name" value="LRR_R13L4/SHOC2-like"/>
</dbReference>
<keyword evidence="1" id="KW-0433">Leucine-rich repeat</keyword>
<dbReference type="PANTHER" id="PTHR36766">
    <property type="entry name" value="PLANT BROAD-SPECTRUM MILDEW RESISTANCE PROTEIN RPW8"/>
    <property type="match status" value="1"/>
</dbReference>
<name>A0A251SSI5_HELAN</name>
<keyword evidence="9" id="KW-1185">Reference proteome</keyword>
<evidence type="ECO:0000259" key="7">
    <source>
        <dbReference type="Pfam" id="PF23598"/>
    </source>
</evidence>
<evidence type="ECO:0000256" key="3">
    <source>
        <dbReference type="ARBA" id="ARBA00022741"/>
    </source>
</evidence>
<dbReference type="PRINTS" id="PR00364">
    <property type="entry name" value="DISEASERSIST"/>
</dbReference>
<gene>
    <name evidence="8" type="ORF">HannXRQ_Chr13g0391631</name>
</gene>
<proteinExistence type="predicted"/>
<organism evidence="8 9">
    <name type="scientific">Helianthus annuus</name>
    <name type="common">Common sunflower</name>
    <dbReference type="NCBI Taxonomy" id="4232"/>
    <lineage>
        <taxon>Eukaryota</taxon>
        <taxon>Viridiplantae</taxon>
        <taxon>Streptophyta</taxon>
        <taxon>Embryophyta</taxon>
        <taxon>Tracheophyta</taxon>
        <taxon>Spermatophyta</taxon>
        <taxon>Magnoliopsida</taxon>
        <taxon>eudicotyledons</taxon>
        <taxon>Gunneridae</taxon>
        <taxon>Pentapetalae</taxon>
        <taxon>asterids</taxon>
        <taxon>campanulids</taxon>
        <taxon>Asterales</taxon>
        <taxon>Asteraceae</taxon>
        <taxon>Asteroideae</taxon>
        <taxon>Heliantheae alliance</taxon>
        <taxon>Heliantheae</taxon>
        <taxon>Helianthus</taxon>
    </lineage>
</organism>
<dbReference type="Gene3D" id="1.10.8.430">
    <property type="entry name" value="Helical domain of apoptotic protease-activating factors"/>
    <property type="match status" value="1"/>
</dbReference>
<evidence type="ECO:0000259" key="5">
    <source>
        <dbReference type="Pfam" id="PF00931"/>
    </source>
</evidence>
<dbReference type="SUPFAM" id="SSF52540">
    <property type="entry name" value="P-loop containing nucleoside triphosphate hydrolases"/>
    <property type="match status" value="1"/>
</dbReference>
<feature type="domain" description="NB-ARC" evidence="5">
    <location>
        <begin position="82"/>
        <end position="250"/>
    </location>
</feature>
<dbReference type="PANTHER" id="PTHR36766:SF61">
    <property type="entry name" value="NB-ARC DOMAIN DISEASE RESISTANCE PROTEIN"/>
    <property type="match status" value="1"/>
</dbReference>
<dbReference type="InterPro" id="IPR027417">
    <property type="entry name" value="P-loop_NTPase"/>
</dbReference>